<name>A0ABW4BC24_9LACO</name>
<keyword evidence="4" id="KW-1185">Reference proteome</keyword>
<dbReference type="Pfam" id="PF20434">
    <property type="entry name" value="BD-FAE"/>
    <property type="match status" value="1"/>
</dbReference>
<dbReference type="InterPro" id="IPR049492">
    <property type="entry name" value="BD-FAE-like_dom"/>
</dbReference>
<evidence type="ECO:0000259" key="2">
    <source>
        <dbReference type="Pfam" id="PF20434"/>
    </source>
</evidence>
<reference evidence="4" key="1">
    <citation type="journal article" date="2019" name="Int. J. Syst. Evol. Microbiol.">
        <title>The Global Catalogue of Microorganisms (GCM) 10K type strain sequencing project: providing services to taxonomists for standard genome sequencing and annotation.</title>
        <authorList>
            <consortium name="The Broad Institute Genomics Platform"/>
            <consortium name="The Broad Institute Genome Sequencing Center for Infectious Disease"/>
            <person name="Wu L."/>
            <person name="Ma J."/>
        </authorList>
    </citation>
    <scope>NUCLEOTIDE SEQUENCE [LARGE SCALE GENOMIC DNA]</scope>
    <source>
        <strain evidence="4">CCM 9110</strain>
    </source>
</reference>
<dbReference type="EMBL" id="JBHTOA010000011">
    <property type="protein sequence ID" value="MFD1397869.1"/>
    <property type="molecule type" value="Genomic_DNA"/>
</dbReference>
<comment type="caution">
    <text evidence="3">The sequence shown here is derived from an EMBL/GenBank/DDBJ whole genome shotgun (WGS) entry which is preliminary data.</text>
</comment>
<dbReference type="GO" id="GO:0016787">
    <property type="term" value="F:hydrolase activity"/>
    <property type="evidence" value="ECO:0007669"/>
    <property type="project" value="UniProtKB-KW"/>
</dbReference>
<sequence length="279" mass="30061">MQLIVKQLQTDLTNNATLTAYLADNSPEIEPARVRPAVLICPGGGYAFVSDREAEPVALRLLAAGYQALVLRYSVGQNHPYPAALLELATAMQLTRQNAAAWHINPDQIVVAGFSAGGHLAGSLGTSWDGPLLKRYGFNAAEVKPNALMLAYPVITAGKFAHRDSFLNLLGPKPDEAALAAVSLEHQVSPATPPTFLWATVTDDTVPVENTLLFANALQANHVSFELHLFPSGGHGLSLATHETYSQRNAYGIEPVVAQWVPLFTKWVDTQFNRGPFVA</sequence>
<evidence type="ECO:0000313" key="4">
    <source>
        <dbReference type="Proteomes" id="UP001597199"/>
    </source>
</evidence>
<dbReference type="Proteomes" id="UP001597199">
    <property type="component" value="Unassembled WGS sequence"/>
</dbReference>
<dbReference type="Gene3D" id="3.40.50.1820">
    <property type="entry name" value="alpha/beta hydrolase"/>
    <property type="match status" value="1"/>
</dbReference>
<keyword evidence="1 3" id="KW-0378">Hydrolase</keyword>
<dbReference type="RefSeq" id="WP_204118992.1">
    <property type="nucleotide sequence ID" value="NZ_BOLV01000010.1"/>
</dbReference>
<evidence type="ECO:0000256" key="1">
    <source>
        <dbReference type="ARBA" id="ARBA00022801"/>
    </source>
</evidence>
<dbReference type="PANTHER" id="PTHR48081:SF6">
    <property type="entry name" value="PEPTIDASE S9 PROLYL OLIGOPEPTIDASE CATALYTIC DOMAIN-CONTAINING PROTEIN"/>
    <property type="match status" value="1"/>
</dbReference>
<dbReference type="InterPro" id="IPR029058">
    <property type="entry name" value="AB_hydrolase_fold"/>
</dbReference>
<dbReference type="SUPFAM" id="SSF53474">
    <property type="entry name" value="alpha/beta-Hydrolases"/>
    <property type="match status" value="1"/>
</dbReference>
<gene>
    <name evidence="3" type="ORF">ACFQ41_00935</name>
</gene>
<evidence type="ECO:0000313" key="3">
    <source>
        <dbReference type="EMBL" id="MFD1397869.1"/>
    </source>
</evidence>
<dbReference type="PANTHER" id="PTHR48081">
    <property type="entry name" value="AB HYDROLASE SUPERFAMILY PROTEIN C4A8.06C"/>
    <property type="match status" value="1"/>
</dbReference>
<feature type="domain" description="BD-FAE-like" evidence="2">
    <location>
        <begin position="35"/>
        <end position="218"/>
    </location>
</feature>
<accession>A0ABW4BC24</accession>
<dbReference type="InterPro" id="IPR050300">
    <property type="entry name" value="GDXG_lipolytic_enzyme"/>
</dbReference>
<protein>
    <submittedName>
        <fullName evidence="3">Alpha/beta hydrolase</fullName>
    </submittedName>
</protein>
<proteinExistence type="predicted"/>
<organism evidence="3 4">
    <name type="scientific">Lacticaseibacillus suilingensis</name>
    <dbReference type="NCBI Taxonomy" id="2799577"/>
    <lineage>
        <taxon>Bacteria</taxon>
        <taxon>Bacillati</taxon>
        <taxon>Bacillota</taxon>
        <taxon>Bacilli</taxon>
        <taxon>Lactobacillales</taxon>
        <taxon>Lactobacillaceae</taxon>
        <taxon>Lacticaseibacillus</taxon>
    </lineage>
</organism>